<dbReference type="OrthoDB" id="5070127at2"/>
<sequence>MTTEPERLPFFVYGTLRPGEANHDRSLRGRTASEEPARIGGALLYDGPGYPYATAGPAEAVVHGALVRPRDTDYDQVRTALDRLEGYTPGDPSNLYERVTTEAVCPDGRTVRAWVYLAAEPLAARLRATGTPLPSGDWLSDPAARSRRPGAAAAPDRTPDNLDDSSRTEDPSRTAEQV</sequence>
<reference evidence="3 4" key="1">
    <citation type="submission" date="2018-08" db="EMBL/GenBank/DDBJ databases">
        <title>Streptomyces NEAU-D10 sp. nov., a novel Actinomycete isolated from soil.</title>
        <authorList>
            <person name="Jin L."/>
        </authorList>
    </citation>
    <scope>NUCLEOTIDE SEQUENCE [LARGE SCALE GENOMIC DNA]</scope>
    <source>
        <strain evidence="3 4">NEAU-D10</strain>
    </source>
</reference>
<evidence type="ECO:0000313" key="4">
    <source>
        <dbReference type="Proteomes" id="UP000262477"/>
    </source>
</evidence>
<comment type="caution">
    <text evidence="3">The sequence shown here is derived from an EMBL/GenBank/DDBJ whole genome shotgun (WGS) entry which is preliminary data.</text>
</comment>
<dbReference type="InterPro" id="IPR013024">
    <property type="entry name" value="GGCT-like"/>
</dbReference>
<dbReference type="AlphaFoldDB" id="A0A371Q8Z6"/>
<evidence type="ECO:0000256" key="1">
    <source>
        <dbReference type="SAM" id="MobiDB-lite"/>
    </source>
</evidence>
<evidence type="ECO:0000313" key="3">
    <source>
        <dbReference type="EMBL" id="REK90913.1"/>
    </source>
</evidence>
<gene>
    <name evidence="3" type="ORF">DY245_07470</name>
</gene>
<accession>A0A371Q8Z6</accession>
<dbReference type="EMBL" id="QUAC01000052">
    <property type="protein sequence ID" value="REK90913.1"/>
    <property type="molecule type" value="Genomic_DNA"/>
</dbReference>
<proteinExistence type="predicted"/>
<feature type="domain" description="Gamma-glutamylcyclotransferase AIG2-like" evidence="2">
    <location>
        <begin position="10"/>
        <end position="139"/>
    </location>
</feature>
<dbReference type="InterPro" id="IPR036568">
    <property type="entry name" value="GGCT-like_sf"/>
</dbReference>
<feature type="region of interest" description="Disordered" evidence="1">
    <location>
        <begin position="128"/>
        <end position="178"/>
    </location>
</feature>
<keyword evidence="3" id="KW-0808">Transferase</keyword>
<protein>
    <submittedName>
        <fullName evidence="3">Gamma-glutamylcyclotransferase</fullName>
    </submittedName>
</protein>
<feature type="compositionally biased region" description="Basic and acidic residues" evidence="1">
    <location>
        <begin position="157"/>
        <end position="178"/>
    </location>
</feature>
<evidence type="ECO:0000259" key="2">
    <source>
        <dbReference type="Pfam" id="PF06094"/>
    </source>
</evidence>
<dbReference type="CDD" id="cd06661">
    <property type="entry name" value="GGCT_like"/>
    <property type="match status" value="1"/>
</dbReference>
<dbReference type="InterPro" id="IPR009288">
    <property type="entry name" value="AIG2-like_dom"/>
</dbReference>
<dbReference type="Pfam" id="PF06094">
    <property type="entry name" value="GGACT"/>
    <property type="match status" value="1"/>
</dbReference>
<organism evidence="3 4">
    <name type="scientific">Streptomyces inhibens</name>
    <dbReference type="NCBI Taxonomy" id="2293571"/>
    <lineage>
        <taxon>Bacteria</taxon>
        <taxon>Bacillati</taxon>
        <taxon>Actinomycetota</taxon>
        <taxon>Actinomycetes</taxon>
        <taxon>Kitasatosporales</taxon>
        <taxon>Streptomycetaceae</taxon>
        <taxon>Streptomyces</taxon>
    </lineage>
</organism>
<name>A0A371Q8Z6_STRIH</name>
<dbReference type="SUPFAM" id="SSF110857">
    <property type="entry name" value="Gamma-glutamyl cyclotransferase-like"/>
    <property type="match status" value="1"/>
</dbReference>
<dbReference type="GO" id="GO:0016740">
    <property type="term" value="F:transferase activity"/>
    <property type="evidence" value="ECO:0007669"/>
    <property type="project" value="UniProtKB-KW"/>
</dbReference>
<dbReference type="Proteomes" id="UP000262477">
    <property type="component" value="Unassembled WGS sequence"/>
</dbReference>
<keyword evidence="4" id="KW-1185">Reference proteome</keyword>
<dbReference type="Gene3D" id="3.10.490.10">
    <property type="entry name" value="Gamma-glutamyl cyclotransferase-like"/>
    <property type="match status" value="1"/>
</dbReference>